<feature type="signal peptide" evidence="6">
    <location>
        <begin position="1"/>
        <end position="24"/>
    </location>
</feature>
<reference evidence="7 8" key="1">
    <citation type="journal article" date="2013" name="BMC Genomics">
        <title>The miniature genome of a carnivorous plant Genlisea aurea contains a low number of genes and short non-coding sequences.</title>
        <authorList>
            <person name="Leushkin E.V."/>
            <person name="Sutormin R.A."/>
            <person name="Nabieva E.R."/>
            <person name="Penin A.A."/>
            <person name="Kondrashov A.S."/>
            <person name="Logacheva M.D."/>
        </authorList>
    </citation>
    <scope>NUCLEOTIDE SEQUENCE [LARGE SCALE GENOMIC DNA]</scope>
</reference>
<accession>S8EAG3</accession>
<dbReference type="OrthoDB" id="912158at2759"/>
<organism evidence="7 8">
    <name type="scientific">Genlisea aurea</name>
    <dbReference type="NCBI Taxonomy" id="192259"/>
    <lineage>
        <taxon>Eukaryota</taxon>
        <taxon>Viridiplantae</taxon>
        <taxon>Streptophyta</taxon>
        <taxon>Embryophyta</taxon>
        <taxon>Tracheophyta</taxon>
        <taxon>Spermatophyta</taxon>
        <taxon>Magnoliopsida</taxon>
        <taxon>eudicotyledons</taxon>
        <taxon>Gunneridae</taxon>
        <taxon>Pentapetalae</taxon>
        <taxon>asterids</taxon>
        <taxon>lamiids</taxon>
        <taxon>Lamiales</taxon>
        <taxon>Lentibulariaceae</taxon>
        <taxon>Genlisea</taxon>
    </lineage>
</organism>
<evidence type="ECO:0000256" key="5">
    <source>
        <dbReference type="ARBA" id="ARBA00022729"/>
    </source>
</evidence>
<feature type="chain" id="PRO_5025076904" description="S-protein homolog" evidence="6">
    <location>
        <begin position="25"/>
        <end position="139"/>
    </location>
</feature>
<keyword evidence="4 6" id="KW-0964">Secreted</keyword>
<dbReference type="Pfam" id="PF05938">
    <property type="entry name" value="Self-incomp_S1"/>
    <property type="match status" value="1"/>
</dbReference>
<dbReference type="GO" id="GO:0060320">
    <property type="term" value="P:rejection of self pollen"/>
    <property type="evidence" value="ECO:0007669"/>
    <property type="project" value="UniProtKB-KW"/>
</dbReference>
<keyword evidence="8" id="KW-1185">Reference proteome</keyword>
<comment type="caution">
    <text evidence="7">The sequence shown here is derived from an EMBL/GenBank/DDBJ whole genome shotgun (WGS) entry which is preliminary data.</text>
</comment>
<evidence type="ECO:0000256" key="2">
    <source>
        <dbReference type="ARBA" id="ARBA00005581"/>
    </source>
</evidence>
<evidence type="ECO:0000313" key="7">
    <source>
        <dbReference type="EMBL" id="EPS72828.1"/>
    </source>
</evidence>
<dbReference type="InterPro" id="IPR010264">
    <property type="entry name" value="Self-incomp_S1"/>
</dbReference>
<proteinExistence type="inferred from homology"/>
<protein>
    <recommendedName>
        <fullName evidence="6">S-protein homolog</fullName>
    </recommendedName>
</protein>
<dbReference type="PANTHER" id="PTHR31232:SF18">
    <property type="entry name" value="S-PROTEIN HOMOLOG"/>
    <property type="match status" value="1"/>
</dbReference>
<keyword evidence="5 6" id="KW-0732">Signal</keyword>
<evidence type="ECO:0000256" key="1">
    <source>
        <dbReference type="ARBA" id="ARBA00004613"/>
    </source>
</evidence>
<sequence length="139" mass="16161">MEINNLLLLGIWILFLGLKGVAEACILEREANVYIVRSITSNNLALTFHCFSGDDDIGMHILHGNQSYHWSFCPNVLPTTKWMCRLSWGLNLEAQFVSYQQNFPSYYNLNIWIAKDDGVYLSHAYSFVDIKKMYDWNKI</sequence>
<gene>
    <name evidence="7" type="ORF">M569_01936</name>
</gene>
<dbReference type="EMBL" id="AUSU01000676">
    <property type="protein sequence ID" value="EPS72828.1"/>
    <property type="molecule type" value="Genomic_DNA"/>
</dbReference>
<comment type="similarity">
    <text evidence="2 6">Belongs to the plant self-incompatibility (S1) protein family.</text>
</comment>
<dbReference type="AlphaFoldDB" id="S8EAG3"/>
<comment type="subcellular location">
    <subcellularLocation>
        <location evidence="1 6">Secreted</location>
    </subcellularLocation>
</comment>
<dbReference type="Proteomes" id="UP000015453">
    <property type="component" value="Unassembled WGS sequence"/>
</dbReference>
<evidence type="ECO:0000256" key="6">
    <source>
        <dbReference type="RuleBase" id="RU367044"/>
    </source>
</evidence>
<name>S8EAG3_9LAMI</name>
<dbReference type="PANTHER" id="PTHR31232">
    <property type="match status" value="1"/>
</dbReference>
<keyword evidence="3 6" id="KW-0713">Self-incompatibility</keyword>
<dbReference type="GO" id="GO:0005576">
    <property type="term" value="C:extracellular region"/>
    <property type="evidence" value="ECO:0007669"/>
    <property type="project" value="UniProtKB-SubCell"/>
</dbReference>
<evidence type="ECO:0000256" key="3">
    <source>
        <dbReference type="ARBA" id="ARBA00022471"/>
    </source>
</evidence>
<evidence type="ECO:0000256" key="4">
    <source>
        <dbReference type="ARBA" id="ARBA00022525"/>
    </source>
</evidence>
<evidence type="ECO:0000313" key="8">
    <source>
        <dbReference type="Proteomes" id="UP000015453"/>
    </source>
</evidence>